<sequence length="154" mass="16964">MICDQCETVAHCLKNGCVPKTTKKDEAMKLALEALNLSSVTVDSFGVQQKTNKAITALREALNASLAEPPAHQEPVAWMWVTGGKPHYVTFGGANSDTPKHWIVLPLYTSPPAQRTWVGLTDDERKEAFQSCEIKTPAEFLKAIEAKLKEKNNV</sequence>
<reference evidence="2" key="1">
    <citation type="submission" date="2020-04" db="EMBL/GenBank/DDBJ databases">
        <authorList>
            <person name="Chiriac C."/>
            <person name="Salcher M."/>
            <person name="Ghai R."/>
            <person name="Kavagutti S V."/>
        </authorList>
    </citation>
    <scope>NUCLEOTIDE SEQUENCE</scope>
</reference>
<evidence type="ECO:0000313" key="2">
    <source>
        <dbReference type="EMBL" id="CAB4134705.1"/>
    </source>
</evidence>
<protein>
    <submittedName>
        <fullName evidence="2">Uncharacterized protein</fullName>
    </submittedName>
</protein>
<dbReference type="EMBL" id="LR796293">
    <property type="protein sequence ID" value="CAB4134705.1"/>
    <property type="molecule type" value="Genomic_DNA"/>
</dbReference>
<evidence type="ECO:0000313" key="1">
    <source>
        <dbReference type="EMBL" id="CAB4131339.1"/>
    </source>
</evidence>
<gene>
    <name evidence="1" type="ORF">UFOVP121_82</name>
    <name evidence="2" type="ORF">UFOVP277_1</name>
</gene>
<proteinExistence type="predicted"/>
<name>A0A6J5LKI4_9CAUD</name>
<dbReference type="EMBL" id="LR796243">
    <property type="protein sequence ID" value="CAB4131339.1"/>
    <property type="molecule type" value="Genomic_DNA"/>
</dbReference>
<organism evidence="2">
    <name type="scientific">uncultured Caudovirales phage</name>
    <dbReference type="NCBI Taxonomy" id="2100421"/>
    <lineage>
        <taxon>Viruses</taxon>
        <taxon>Duplodnaviria</taxon>
        <taxon>Heunggongvirae</taxon>
        <taxon>Uroviricota</taxon>
        <taxon>Caudoviricetes</taxon>
        <taxon>Peduoviridae</taxon>
        <taxon>Maltschvirus</taxon>
        <taxon>Maltschvirus maltsch</taxon>
    </lineage>
</organism>
<accession>A0A6J5LKI4</accession>